<evidence type="ECO:0000256" key="4">
    <source>
        <dbReference type="ARBA" id="ARBA00023263"/>
    </source>
</evidence>
<evidence type="ECO:0000256" key="1">
    <source>
        <dbReference type="ARBA" id="ARBA00004561"/>
    </source>
</evidence>
<dbReference type="EMBL" id="PDET01000010">
    <property type="protein sequence ID" value="PRD14584.1"/>
    <property type="molecule type" value="Genomic_DNA"/>
</dbReference>
<dbReference type="OrthoDB" id="6986861at2"/>
<dbReference type="InterPro" id="IPR036937">
    <property type="entry name" value="Adhesion_dom_fimbrial_sf"/>
</dbReference>
<dbReference type="Proteomes" id="UP000239181">
    <property type="component" value="Unassembled WGS sequence"/>
</dbReference>
<dbReference type="SUPFAM" id="SSF49401">
    <property type="entry name" value="Bacterial adhesins"/>
    <property type="match status" value="1"/>
</dbReference>
<keyword evidence="4" id="KW-0281">Fimbrium</keyword>
<dbReference type="RefSeq" id="WP_146114148.1">
    <property type="nucleotide sequence ID" value="NZ_JAFBFW010000008.1"/>
</dbReference>
<dbReference type="Gene3D" id="2.60.40.1090">
    <property type="entry name" value="Fimbrial-type adhesion domain"/>
    <property type="match status" value="1"/>
</dbReference>
<dbReference type="GO" id="GO:0009289">
    <property type="term" value="C:pilus"/>
    <property type="evidence" value="ECO:0007669"/>
    <property type="project" value="UniProtKB-SubCell"/>
</dbReference>
<organism evidence="6 7">
    <name type="scientific">Pantoea coffeiphila</name>
    <dbReference type="NCBI Taxonomy" id="1465635"/>
    <lineage>
        <taxon>Bacteria</taxon>
        <taxon>Pseudomonadati</taxon>
        <taxon>Pseudomonadota</taxon>
        <taxon>Gammaproteobacteria</taxon>
        <taxon>Enterobacterales</taxon>
        <taxon>Erwiniaceae</taxon>
        <taxon>Pantoea</taxon>
    </lineage>
</organism>
<dbReference type="PANTHER" id="PTHR33420">
    <property type="entry name" value="FIMBRIAL SUBUNIT ELFA-RELATED"/>
    <property type="match status" value="1"/>
</dbReference>
<evidence type="ECO:0000256" key="2">
    <source>
        <dbReference type="ARBA" id="ARBA00006671"/>
    </source>
</evidence>
<dbReference type="GO" id="GO:0043709">
    <property type="term" value="P:cell adhesion involved in single-species biofilm formation"/>
    <property type="evidence" value="ECO:0007669"/>
    <property type="project" value="TreeGrafter"/>
</dbReference>
<gene>
    <name evidence="6" type="ORF">CQW29_15565</name>
</gene>
<name>A0A2S9IA44_9GAMM</name>
<comment type="caution">
    <text evidence="6">The sequence shown here is derived from an EMBL/GenBank/DDBJ whole genome shotgun (WGS) entry which is preliminary data.</text>
</comment>
<keyword evidence="3 5" id="KW-0732">Signal</keyword>
<comment type="similarity">
    <text evidence="2">Belongs to the fimbrial protein family.</text>
</comment>
<dbReference type="PANTHER" id="PTHR33420:SF3">
    <property type="entry name" value="FIMBRIAL SUBUNIT ELFA"/>
    <property type="match status" value="1"/>
</dbReference>
<evidence type="ECO:0000313" key="6">
    <source>
        <dbReference type="EMBL" id="PRD14584.1"/>
    </source>
</evidence>
<feature type="chain" id="PRO_5015698167" evidence="5">
    <location>
        <begin position="21"/>
        <end position="176"/>
    </location>
</feature>
<evidence type="ECO:0000256" key="3">
    <source>
        <dbReference type="ARBA" id="ARBA00022729"/>
    </source>
</evidence>
<dbReference type="AlphaFoldDB" id="A0A2S9IA44"/>
<evidence type="ECO:0000256" key="5">
    <source>
        <dbReference type="SAM" id="SignalP"/>
    </source>
</evidence>
<dbReference type="InterPro" id="IPR008966">
    <property type="entry name" value="Adhesion_dom_sf"/>
</dbReference>
<reference evidence="6 7" key="1">
    <citation type="submission" date="2017-10" db="EMBL/GenBank/DDBJ databases">
        <title>Draft genome of two endophytic bacteria isolated from 'guarana' Paullinia cupana (Mart.) Ducke.</title>
        <authorList>
            <person name="Siqueira K.A."/>
            <person name="Liotti R.G."/>
            <person name="Mendes T.A."/>
            <person name="Soares M.A."/>
        </authorList>
    </citation>
    <scope>NUCLEOTIDE SEQUENCE [LARGE SCALE GENOMIC DNA]</scope>
    <source>
        <strain evidence="6 7">342</strain>
    </source>
</reference>
<protein>
    <submittedName>
        <fullName evidence="6">Pilin</fullName>
    </submittedName>
</protein>
<accession>A0A2S9IA44</accession>
<evidence type="ECO:0000313" key="7">
    <source>
        <dbReference type="Proteomes" id="UP000239181"/>
    </source>
</evidence>
<proteinExistence type="inferred from homology"/>
<feature type="signal peptide" evidence="5">
    <location>
        <begin position="1"/>
        <end position="20"/>
    </location>
</feature>
<dbReference type="InterPro" id="IPR050263">
    <property type="entry name" value="Bact_Fimbrial_Adh_Pro"/>
</dbReference>
<keyword evidence="7" id="KW-1185">Reference proteome</keyword>
<comment type="subcellular location">
    <subcellularLocation>
        <location evidence="1">Fimbrium</location>
    </subcellularLocation>
</comment>
<sequence length="176" mass="19245">MFKKISLLVLLLNMSAVSQAWSSDMGSGHVKMAGSIIDTACAIDINSIDQTLDMGVVPIGRIIRDGHSIKKSITVNLVKCVLNKNDENLTQWKYFTITFDGMNDEGLFTVEGDAKGIALRIIDSDGNVAKPGVPLPSGELESGEMSLNYSIQLVSNHKALHAGEYNSIIKYKMDYY</sequence>